<keyword evidence="6" id="KW-1185">Reference proteome</keyword>
<dbReference type="InterPro" id="IPR006652">
    <property type="entry name" value="Kelch_1"/>
</dbReference>
<dbReference type="InterPro" id="IPR043129">
    <property type="entry name" value="ATPase_NBD"/>
</dbReference>
<comment type="caution">
    <text evidence="5">The sequence shown here is derived from an EMBL/GenBank/DDBJ whole genome shotgun (WGS) entry which is preliminary data.</text>
</comment>
<dbReference type="Gene3D" id="3.90.640.10">
    <property type="entry name" value="Actin, Chain A, domain 4"/>
    <property type="match status" value="2"/>
</dbReference>
<dbReference type="EMBL" id="LIAE01007106">
    <property type="protein sequence ID" value="PAV81865.1"/>
    <property type="molecule type" value="Genomic_DNA"/>
</dbReference>
<sequence>MGEPITEAVVAIPAFFQTDQIEATKRAIQMAGLELKMLVKEPTAAAIAYNEDRKLEDSKIMIFDFGGGGQDFDGIIMNYVLQEYKKKSTYDILGNKRLVKRLRAECRLAKEMLSFNAYYNIHLDIDLDDDSDLNVELTKTKFNELCEELYTRTSKLIDDALRMANFRTDDIDHILVGGSTRIPAIKSILKVKFGQNKLKFNIHPDKAVVFGAAILADAIEDQILLNGVYGHLWLVSKTNCIIWVEARIELIREVLKSCLCFDPSAPVDSQISRIAGMNYAKNEHAVIATNGKLYAIGGFQKLGQKDFCNSIEEYDPQTNKWREVGKISALETEPFVSSNPIRSEEMEEMTYIGIHLGMTSSRVSVYIDDKPFVIPNEYGHNATLSEVSFHDEEIVVGRNRLRYRKDKAIIANTIYDINCVIGCSTLNELHGAYKERYWTFNVEERNNCVGYVLNKRSINERFMRPEEVLAEVLKKMKSIAENFLSRKVTGAVITIPILYSDAQITATKKAIEIAEIPSKCLLYEPIAAAIGFYNMEKKVLEGSKVLIFNWGGAMLDVTVADILDERIIVKAVAKDENLGGQAIDDIILKHAIGEFSLHSNYNIHDRPELIRKLRSICRENKERLSSDSKTKIYVELPNDLELNIDLTQTILDALCTKIYDKIMQLVGRVLDVASVKKSQIDHVCLVGGSTKIPEIRKRLIDEFGREKIRYSPYPDLITAMGTSIAARNLKIGISIPLLNVTLEDLKSAKSKAMRVIRKAEAPRLLKVNEVLFYCKGSFPARKLLTTTLVSYDVQRLFEPRICIFNTNTLTVQHVLNFERNPWPFSVATSHNELSSIHFDGNENNDCLFEMFNLEALQITTGTNPPQPVDNSSVSYHRGNVYYLNQPIIEGARKRFDIHVNGVWIRVRDFPIECYAARIVPCASILYVIDVRNSGRIFRLSDDEQNWEELGQIPQPREGIAVVAFNRKIYFTGGLRDDVVSMSCGCFDPAAPEGNRIAEIADMNYGRYHHSLIAANDKLYAIGGYQAPMRENYCQRIDEYDPEADAWTDRGLIRWIE</sequence>
<dbReference type="FunFam" id="3.90.640.10:FF:000003">
    <property type="entry name" value="Molecular chaperone DnaK"/>
    <property type="match status" value="1"/>
</dbReference>
<dbReference type="GO" id="GO:0005524">
    <property type="term" value="F:ATP binding"/>
    <property type="evidence" value="ECO:0007669"/>
    <property type="project" value="UniProtKB-KW"/>
</dbReference>
<dbReference type="InterPro" id="IPR018181">
    <property type="entry name" value="Heat_shock_70_CS"/>
</dbReference>
<dbReference type="GO" id="GO:0006950">
    <property type="term" value="P:response to stress"/>
    <property type="evidence" value="ECO:0007669"/>
    <property type="project" value="UniProtKB-ARBA"/>
</dbReference>
<dbReference type="Pfam" id="PF01344">
    <property type="entry name" value="Kelch_1"/>
    <property type="match status" value="2"/>
</dbReference>
<dbReference type="Gene3D" id="2.120.10.80">
    <property type="entry name" value="Kelch-type beta propeller"/>
    <property type="match status" value="2"/>
</dbReference>
<dbReference type="Pfam" id="PF00012">
    <property type="entry name" value="HSP70"/>
    <property type="match status" value="2"/>
</dbReference>
<dbReference type="AlphaFoldDB" id="A0A2A2L6Z2"/>
<protein>
    <submittedName>
        <fullName evidence="5">Uncharacterized protein</fullName>
    </submittedName>
</protein>
<dbReference type="SMART" id="SM00612">
    <property type="entry name" value="Kelch"/>
    <property type="match status" value="3"/>
</dbReference>
<keyword evidence="4" id="KW-0067">ATP-binding</keyword>
<gene>
    <name evidence="5" type="ORF">WR25_17308</name>
</gene>
<name>A0A2A2L6Z2_9BILA</name>
<dbReference type="FunFam" id="3.30.420.40:FF:000028">
    <property type="entry name" value="heat shock 70 kDa protein-like"/>
    <property type="match status" value="1"/>
</dbReference>
<dbReference type="InterPro" id="IPR013126">
    <property type="entry name" value="Hsp_70_fam"/>
</dbReference>
<dbReference type="GO" id="GO:0140662">
    <property type="term" value="F:ATP-dependent protein folding chaperone"/>
    <property type="evidence" value="ECO:0007669"/>
    <property type="project" value="InterPro"/>
</dbReference>
<organism evidence="5 6">
    <name type="scientific">Diploscapter pachys</name>
    <dbReference type="NCBI Taxonomy" id="2018661"/>
    <lineage>
        <taxon>Eukaryota</taxon>
        <taxon>Metazoa</taxon>
        <taxon>Ecdysozoa</taxon>
        <taxon>Nematoda</taxon>
        <taxon>Chromadorea</taxon>
        <taxon>Rhabditida</taxon>
        <taxon>Rhabditina</taxon>
        <taxon>Rhabditomorpha</taxon>
        <taxon>Rhabditoidea</taxon>
        <taxon>Rhabditidae</taxon>
        <taxon>Diploscapter</taxon>
    </lineage>
</organism>
<dbReference type="SUPFAM" id="SSF53067">
    <property type="entry name" value="Actin-like ATPase domain"/>
    <property type="match status" value="4"/>
</dbReference>
<dbReference type="Gene3D" id="3.30.30.30">
    <property type="match status" value="1"/>
</dbReference>
<evidence type="ECO:0000256" key="1">
    <source>
        <dbReference type="ARBA" id="ARBA00007381"/>
    </source>
</evidence>
<dbReference type="PANTHER" id="PTHR19375">
    <property type="entry name" value="HEAT SHOCK PROTEIN 70KDA"/>
    <property type="match status" value="1"/>
</dbReference>
<dbReference type="PROSITE" id="PS01036">
    <property type="entry name" value="HSP70_3"/>
    <property type="match status" value="1"/>
</dbReference>
<dbReference type="InterPro" id="IPR015915">
    <property type="entry name" value="Kelch-typ_b-propeller"/>
</dbReference>
<proteinExistence type="inferred from homology"/>
<keyword evidence="2" id="KW-0880">Kelch repeat</keyword>
<dbReference type="Gene3D" id="3.30.420.40">
    <property type="match status" value="6"/>
</dbReference>
<keyword evidence="3" id="KW-0547">Nucleotide-binding</keyword>
<dbReference type="SUPFAM" id="SSF50965">
    <property type="entry name" value="Galactose oxidase, central domain"/>
    <property type="match status" value="1"/>
</dbReference>
<comment type="similarity">
    <text evidence="1">Belongs to the heat shock protein 70 family.</text>
</comment>
<evidence type="ECO:0000313" key="6">
    <source>
        <dbReference type="Proteomes" id="UP000218231"/>
    </source>
</evidence>
<dbReference type="InterPro" id="IPR011043">
    <property type="entry name" value="Gal_Oxase/kelch_b-propeller"/>
</dbReference>
<evidence type="ECO:0000256" key="3">
    <source>
        <dbReference type="ARBA" id="ARBA00022741"/>
    </source>
</evidence>
<dbReference type="STRING" id="2018661.A0A2A2L6Z2"/>
<reference evidence="5 6" key="1">
    <citation type="journal article" date="2017" name="Curr. Biol.">
        <title>Genome architecture and evolution of a unichromosomal asexual nematode.</title>
        <authorList>
            <person name="Fradin H."/>
            <person name="Zegar C."/>
            <person name="Gutwein M."/>
            <person name="Lucas J."/>
            <person name="Kovtun M."/>
            <person name="Corcoran D."/>
            <person name="Baugh L.R."/>
            <person name="Kiontke K."/>
            <person name="Gunsalus K."/>
            <person name="Fitch D.H."/>
            <person name="Piano F."/>
        </authorList>
    </citation>
    <scope>NUCLEOTIDE SEQUENCE [LARGE SCALE GENOMIC DNA]</scope>
    <source>
        <strain evidence="5">PF1309</strain>
    </source>
</reference>
<evidence type="ECO:0000256" key="4">
    <source>
        <dbReference type="ARBA" id="ARBA00022840"/>
    </source>
</evidence>
<dbReference type="PRINTS" id="PR00301">
    <property type="entry name" value="HEATSHOCK70"/>
</dbReference>
<dbReference type="SUPFAM" id="SSF117281">
    <property type="entry name" value="Kelch motif"/>
    <property type="match status" value="1"/>
</dbReference>
<dbReference type="Proteomes" id="UP000218231">
    <property type="component" value="Unassembled WGS sequence"/>
</dbReference>
<evidence type="ECO:0000313" key="5">
    <source>
        <dbReference type="EMBL" id="PAV81865.1"/>
    </source>
</evidence>
<dbReference type="OrthoDB" id="45365at2759"/>
<evidence type="ECO:0000256" key="2">
    <source>
        <dbReference type="ARBA" id="ARBA00022441"/>
    </source>
</evidence>
<accession>A0A2A2L6Z2</accession>